<keyword evidence="3" id="KW-1003">Cell membrane</keyword>
<name>A0A847J170_9LACT</name>
<protein>
    <submittedName>
        <fullName evidence="15">PTS transporter subunit EIIC</fullName>
    </submittedName>
</protein>
<feature type="transmembrane region" description="Helical" evidence="12">
    <location>
        <begin position="321"/>
        <end position="340"/>
    </location>
</feature>
<feature type="transmembrane region" description="Helical" evidence="12">
    <location>
        <begin position="234"/>
        <end position="254"/>
    </location>
</feature>
<feature type="transmembrane region" description="Helical" evidence="12">
    <location>
        <begin position="292"/>
        <end position="309"/>
    </location>
</feature>
<dbReference type="GO" id="GO:0090588">
    <property type="term" value="F:protein-phosphocysteine-N-acetylmuramate phosphotransferase system transporter activity"/>
    <property type="evidence" value="ECO:0007669"/>
    <property type="project" value="TreeGrafter"/>
</dbReference>
<dbReference type="Pfam" id="PF02378">
    <property type="entry name" value="PTS_EIIC"/>
    <property type="match status" value="1"/>
</dbReference>
<keyword evidence="10 12" id="KW-0472">Membrane</keyword>
<keyword evidence="2" id="KW-0813">Transport</keyword>
<feature type="active site" description="Phosphocysteine intermediate; for EIIB activity" evidence="11">
    <location>
        <position position="26"/>
    </location>
</feature>
<dbReference type="Pfam" id="PF00367">
    <property type="entry name" value="PTS_EIIB"/>
    <property type="match status" value="1"/>
</dbReference>
<dbReference type="GO" id="GO:0008982">
    <property type="term" value="F:protein-N(PI)-phosphohistidine-sugar phosphotransferase activity"/>
    <property type="evidence" value="ECO:0007669"/>
    <property type="project" value="InterPro"/>
</dbReference>
<feature type="transmembrane region" description="Helical" evidence="12">
    <location>
        <begin position="266"/>
        <end position="286"/>
    </location>
</feature>
<dbReference type="GO" id="GO:0009401">
    <property type="term" value="P:phosphoenolpyruvate-dependent sugar phosphotransferase system"/>
    <property type="evidence" value="ECO:0007669"/>
    <property type="project" value="UniProtKB-KW"/>
</dbReference>
<keyword evidence="5" id="KW-0808">Transferase</keyword>
<feature type="transmembrane region" description="Helical" evidence="12">
    <location>
        <begin position="200"/>
        <end position="222"/>
    </location>
</feature>
<evidence type="ECO:0000256" key="5">
    <source>
        <dbReference type="ARBA" id="ARBA00022679"/>
    </source>
</evidence>
<dbReference type="PROSITE" id="PS51098">
    <property type="entry name" value="PTS_EIIB_TYPE_1"/>
    <property type="match status" value="1"/>
</dbReference>
<feature type="transmembrane region" description="Helical" evidence="12">
    <location>
        <begin position="168"/>
        <end position="188"/>
    </location>
</feature>
<evidence type="ECO:0000259" key="13">
    <source>
        <dbReference type="PROSITE" id="PS51098"/>
    </source>
</evidence>
<dbReference type="InterPro" id="IPR003352">
    <property type="entry name" value="PTS_EIIC"/>
</dbReference>
<dbReference type="SUPFAM" id="SSF55604">
    <property type="entry name" value="Glucose permease domain IIB"/>
    <property type="match status" value="1"/>
</dbReference>
<feature type="transmembrane region" description="Helical" evidence="12">
    <location>
        <begin position="352"/>
        <end position="372"/>
    </location>
</feature>
<dbReference type="InterPro" id="IPR018113">
    <property type="entry name" value="PTrfase_EIIB_Cys"/>
</dbReference>
<evidence type="ECO:0000313" key="16">
    <source>
        <dbReference type="Proteomes" id="UP000559962"/>
    </source>
</evidence>
<feature type="transmembrane region" description="Helical" evidence="12">
    <location>
        <begin position="452"/>
        <end position="473"/>
    </location>
</feature>
<dbReference type="InterPro" id="IPR013013">
    <property type="entry name" value="PTS_EIIC_1"/>
</dbReference>
<evidence type="ECO:0000256" key="2">
    <source>
        <dbReference type="ARBA" id="ARBA00022448"/>
    </source>
</evidence>
<comment type="caution">
    <text evidence="15">The sequence shown here is derived from an EMBL/GenBank/DDBJ whole genome shotgun (WGS) entry which is preliminary data.</text>
</comment>
<evidence type="ECO:0000256" key="7">
    <source>
        <dbReference type="ARBA" id="ARBA00022692"/>
    </source>
</evidence>
<dbReference type="PANTHER" id="PTHR30175:SF3">
    <property type="entry name" value="PTS SYSTEM N-ACETYLMURAMIC ACID-SPECIFIC EIIBC COMPONENT"/>
    <property type="match status" value="1"/>
</dbReference>
<organism evidence="15 16">
    <name type="scientific">Pseudolactococcus chungangensis</name>
    <dbReference type="NCBI Taxonomy" id="451457"/>
    <lineage>
        <taxon>Bacteria</taxon>
        <taxon>Bacillati</taxon>
        <taxon>Bacillota</taxon>
        <taxon>Bacilli</taxon>
        <taxon>Lactobacillales</taxon>
        <taxon>Streptococcaceae</taxon>
        <taxon>Pseudolactococcus</taxon>
    </lineage>
</organism>
<dbReference type="InterPro" id="IPR036878">
    <property type="entry name" value="Glu_permease_IIB"/>
</dbReference>
<evidence type="ECO:0000256" key="8">
    <source>
        <dbReference type="ARBA" id="ARBA00022777"/>
    </source>
</evidence>
<dbReference type="InterPro" id="IPR001996">
    <property type="entry name" value="PTS_IIB_1"/>
</dbReference>
<feature type="transmembrane region" description="Helical" evidence="12">
    <location>
        <begin position="384"/>
        <end position="404"/>
    </location>
</feature>
<dbReference type="PANTHER" id="PTHR30175">
    <property type="entry name" value="PHOSPHOTRANSFERASE SYSTEM TRANSPORT PROTEIN"/>
    <property type="match status" value="1"/>
</dbReference>
<feature type="domain" description="PTS EIIC type-1" evidence="14">
    <location>
        <begin position="130"/>
        <end position="485"/>
    </location>
</feature>
<evidence type="ECO:0000256" key="4">
    <source>
        <dbReference type="ARBA" id="ARBA00022597"/>
    </source>
</evidence>
<keyword evidence="6" id="KW-0598">Phosphotransferase system</keyword>
<keyword evidence="8" id="KW-0418">Kinase</keyword>
<keyword evidence="7 12" id="KW-0812">Transmembrane</keyword>
<evidence type="ECO:0000313" key="15">
    <source>
        <dbReference type="EMBL" id="NLH35515.1"/>
    </source>
</evidence>
<evidence type="ECO:0000256" key="12">
    <source>
        <dbReference type="SAM" id="Phobius"/>
    </source>
</evidence>
<dbReference type="PROSITE" id="PS51103">
    <property type="entry name" value="PTS_EIIC_TYPE_1"/>
    <property type="match status" value="1"/>
</dbReference>
<evidence type="ECO:0000256" key="3">
    <source>
        <dbReference type="ARBA" id="ARBA00022475"/>
    </source>
</evidence>
<evidence type="ECO:0000256" key="9">
    <source>
        <dbReference type="ARBA" id="ARBA00022989"/>
    </source>
</evidence>
<dbReference type="GO" id="GO:0005886">
    <property type="term" value="C:plasma membrane"/>
    <property type="evidence" value="ECO:0007669"/>
    <property type="project" value="UniProtKB-SubCell"/>
</dbReference>
<evidence type="ECO:0000256" key="11">
    <source>
        <dbReference type="PROSITE-ProRule" id="PRU00421"/>
    </source>
</evidence>
<proteinExistence type="predicted"/>
<evidence type="ECO:0000259" key="14">
    <source>
        <dbReference type="PROSITE" id="PS51103"/>
    </source>
</evidence>
<keyword evidence="4" id="KW-0762">Sugar transport</keyword>
<dbReference type="GO" id="GO:0016301">
    <property type="term" value="F:kinase activity"/>
    <property type="evidence" value="ECO:0007669"/>
    <property type="project" value="UniProtKB-KW"/>
</dbReference>
<evidence type="ECO:0000256" key="6">
    <source>
        <dbReference type="ARBA" id="ARBA00022683"/>
    </source>
</evidence>
<reference evidence="15 16" key="1">
    <citation type="journal article" date="2020" name="Biotechnol. Biofuels">
        <title>New insights from the biogas microbiome by comprehensive genome-resolved metagenomics of nearly 1600 species originating from multiple anaerobic digesters.</title>
        <authorList>
            <person name="Campanaro S."/>
            <person name="Treu L."/>
            <person name="Rodriguez-R L.M."/>
            <person name="Kovalovszki A."/>
            <person name="Ziels R.M."/>
            <person name="Maus I."/>
            <person name="Zhu X."/>
            <person name="Kougias P.G."/>
            <person name="Basile A."/>
            <person name="Luo G."/>
            <person name="Schluter A."/>
            <person name="Konstantinidis K.T."/>
            <person name="Angelidaki I."/>
        </authorList>
    </citation>
    <scope>NUCLEOTIDE SEQUENCE [LARGE SCALE GENOMIC DNA]</scope>
    <source>
        <strain evidence="15">AS27yjCOA_61</strain>
    </source>
</reference>
<feature type="transmembrane region" description="Helical" evidence="12">
    <location>
        <begin position="132"/>
        <end position="156"/>
    </location>
</feature>
<dbReference type="CDD" id="cd00212">
    <property type="entry name" value="PTS_IIB_glc"/>
    <property type="match status" value="1"/>
</dbReference>
<dbReference type="PROSITE" id="PS01035">
    <property type="entry name" value="PTS_EIIB_TYPE_1_CYS"/>
    <property type="match status" value="1"/>
</dbReference>
<dbReference type="AlphaFoldDB" id="A0A847J170"/>
<evidence type="ECO:0000256" key="10">
    <source>
        <dbReference type="ARBA" id="ARBA00023136"/>
    </source>
</evidence>
<sequence>MNNADIAKKILDKVGGKENVFSNVACMTRLRIGIRDDSKVNIDQLKRVDGVLAVVEADTLQVVLGPGKVNKVAEPFAELTGYPLGSADEDEDTISTDTKQANLQELKSMASQNKAANKAKHDKPIQRGLQHIANVFIPLLPGIIAAGLINGLTNVIDYQTGSAFNNDWWYMAIKTIGWGLFTFLPIFVGMNATREFKGSAILGGIGGVFCLSASIVGFPMASQALSMPISNTPYVTGVGGLLTALFLGIFLAWLERSIRKFMPSVLDTFFTPLLTLIVGCLIAVVFLQPVGLWLTNAIYIAMDFVYGKLSWFGGYILSSTFLGLVSVGLHQALTPIHVMLNDPTGPTHGINYLLPILMTAGGGQVGAGLALFFKSNNKRFKKMVMSSIPVAILGVGEPLMYAVTLPLGRSFITACIGAGFGGVAASLFKLGTVSQGVSGLFGLLIMQPGQQLLYLLAMLIAYIGGFICTWFFGVDEDRIDEIFPE</sequence>
<accession>A0A847J170</accession>
<evidence type="ECO:0000256" key="1">
    <source>
        <dbReference type="ARBA" id="ARBA00004651"/>
    </source>
</evidence>
<dbReference type="Proteomes" id="UP000559962">
    <property type="component" value="Unassembled WGS sequence"/>
</dbReference>
<comment type="subcellular location">
    <subcellularLocation>
        <location evidence="1">Cell membrane</location>
        <topology evidence="1">Multi-pass membrane protein</topology>
    </subcellularLocation>
</comment>
<dbReference type="InterPro" id="IPR050558">
    <property type="entry name" value="PTS_Sugar-Specific_Components"/>
</dbReference>
<feature type="domain" description="PTS EIIB type-1" evidence="13">
    <location>
        <begin position="4"/>
        <end position="86"/>
    </location>
</feature>
<dbReference type="EMBL" id="JAAYVO010000074">
    <property type="protein sequence ID" value="NLH35515.1"/>
    <property type="molecule type" value="Genomic_DNA"/>
</dbReference>
<keyword evidence="9 12" id="KW-1133">Transmembrane helix</keyword>
<dbReference type="Gene3D" id="3.30.1360.60">
    <property type="entry name" value="Glucose permease domain IIB"/>
    <property type="match status" value="1"/>
</dbReference>
<gene>
    <name evidence="15" type="ORF">GX453_05765</name>
</gene>